<protein>
    <submittedName>
        <fullName evidence="11">Acyltransferase</fullName>
    </submittedName>
</protein>
<dbReference type="InterPro" id="IPR050879">
    <property type="entry name" value="Acyltransferase_3"/>
</dbReference>
<feature type="transmembrane region" description="Helical" evidence="8">
    <location>
        <begin position="240"/>
        <end position="258"/>
    </location>
</feature>
<comment type="caution">
    <text evidence="11">The sequence shown here is derived from an EMBL/GenBank/DDBJ whole genome shotgun (WGS) entry which is preliminary data.</text>
</comment>
<dbReference type="PANTHER" id="PTHR23028">
    <property type="entry name" value="ACETYLTRANSFERASE"/>
    <property type="match status" value="1"/>
</dbReference>
<dbReference type="AlphaFoldDB" id="A0A849VPB8"/>
<keyword evidence="4 8" id="KW-0812">Transmembrane</keyword>
<feature type="transmembrane region" description="Helical" evidence="8">
    <location>
        <begin position="338"/>
        <end position="359"/>
    </location>
</feature>
<evidence type="ECO:0000256" key="2">
    <source>
        <dbReference type="ARBA" id="ARBA00022475"/>
    </source>
</evidence>
<dbReference type="Gene3D" id="3.40.50.1110">
    <property type="entry name" value="SGNH hydrolase"/>
    <property type="match status" value="1"/>
</dbReference>
<feature type="domain" description="SGNH" evidence="10">
    <location>
        <begin position="403"/>
        <end position="615"/>
    </location>
</feature>
<feature type="transmembrane region" description="Helical" evidence="8">
    <location>
        <begin position="134"/>
        <end position="157"/>
    </location>
</feature>
<feature type="transmembrane region" description="Helical" evidence="8">
    <location>
        <begin position="35"/>
        <end position="53"/>
    </location>
</feature>
<evidence type="ECO:0000256" key="3">
    <source>
        <dbReference type="ARBA" id="ARBA00022679"/>
    </source>
</evidence>
<evidence type="ECO:0000256" key="4">
    <source>
        <dbReference type="ARBA" id="ARBA00022692"/>
    </source>
</evidence>
<dbReference type="SUPFAM" id="SSF52266">
    <property type="entry name" value="SGNH hydrolase"/>
    <property type="match status" value="1"/>
</dbReference>
<dbReference type="GO" id="GO:0005886">
    <property type="term" value="C:plasma membrane"/>
    <property type="evidence" value="ECO:0007669"/>
    <property type="project" value="UniProtKB-SubCell"/>
</dbReference>
<proteinExistence type="predicted"/>
<comment type="subcellular location">
    <subcellularLocation>
        <location evidence="1">Cell membrane</location>
        <topology evidence="1">Multi-pass membrane protein</topology>
    </subcellularLocation>
</comment>
<evidence type="ECO:0000313" key="12">
    <source>
        <dbReference type="Proteomes" id="UP000550508"/>
    </source>
</evidence>
<dbReference type="InterPro" id="IPR036514">
    <property type="entry name" value="SGNH_hydro_sf"/>
</dbReference>
<dbReference type="InterPro" id="IPR043968">
    <property type="entry name" value="SGNH"/>
</dbReference>
<feature type="transmembrane region" description="Helical" evidence="8">
    <location>
        <begin position="12"/>
        <end position="29"/>
    </location>
</feature>
<dbReference type="GO" id="GO:0016747">
    <property type="term" value="F:acyltransferase activity, transferring groups other than amino-acyl groups"/>
    <property type="evidence" value="ECO:0007669"/>
    <property type="project" value="InterPro"/>
</dbReference>
<dbReference type="Pfam" id="PF19040">
    <property type="entry name" value="SGNH"/>
    <property type="match status" value="1"/>
</dbReference>
<evidence type="ECO:0000256" key="7">
    <source>
        <dbReference type="ARBA" id="ARBA00023315"/>
    </source>
</evidence>
<feature type="transmembrane region" description="Helical" evidence="8">
    <location>
        <begin position="164"/>
        <end position="182"/>
    </location>
</feature>
<dbReference type="InterPro" id="IPR002656">
    <property type="entry name" value="Acyl_transf_3_dom"/>
</dbReference>
<evidence type="ECO:0000313" key="11">
    <source>
        <dbReference type="EMBL" id="NTS31286.1"/>
    </source>
</evidence>
<keyword evidence="7 11" id="KW-0012">Acyltransferase</keyword>
<feature type="domain" description="Acyltransferase 3" evidence="9">
    <location>
        <begin position="7"/>
        <end position="323"/>
    </location>
</feature>
<sequence length="640" mass="69444">MQPQYRPEIDGLRAVAVGIVVIFHAFPGALPGGFVGVDIFFVISGFLITGIIVKSLESGTFSLSAFYGRRVRRIYPALCLVLAATAIASLAVLSTAQLQMLGRHGVAAALFIPNLIFWHEAGYFDAASETKPLLHLWSLGIEEQFYILWPALVALIFRKRKTMVTVFCGITIISLLYSVYATNWSPTAAFFSPLSRAWELSAGSLLAVLPTRNLKRGEIIAAGGLLLIGLSAVFQRSDLFFPGPAALLPVVGTCAIIAAGNGAAFNRTILSSPAFVGLGLISYPLYLWHWPVFSLARIAIGAPTALQMAYLVGISVGLAAATYLLLERRVQRQSLKTAFSHLFPTMCALGVVFALTSYFDLRSLWYSSDINKILAYSKYDYVTDAREGSCWFIKADGTNDFGDECDRFSPLSKKVAIWGDSYSARLYPGLRAEAGAGIEIAQFSVSNCPPGGSSDPYCNAMTAKVIQRLAKSRPDVVLIYARWAGYSSDWASGQYADGLRASIDALHQIGSNVVLIGQFPEYPKNLPDVLFDLWNADRSHIPERIADLPTKQNEHVDGQIRHLASENGTRYFSLTDVLCNDQGCLARIPGKASDIISWDFGHFTTAGARIVARPIMESVTASLDSASQAAVLARAGVVPH</sequence>
<gene>
    <name evidence="11" type="ORF">HQ945_08460</name>
</gene>
<reference evidence="11 12" key="1">
    <citation type="submission" date="2020-05" db="EMBL/GenBank/DDBJ databases">
        <authorList>
            <person name="Kim M.K."/>
        </authorList>
    </citation>
    <scope>NUCLEOTIDE SEQUENCE [LARGE SCALE GENOMIC DNA]</scope>
    <source>
        <strain evidence="11 12">BT25</strain>
    </source>
</reference>
<dbReference type="RefSeq" id="WP_174207942.1">
    <property type="nucleotide sequence ID" value="NZ_JABUMX010000002.1"/>
</dbReference>
<keyword evidence="5 8" id="KW-1133">Transmembrane helix</keyword>
<feature type="transmembrane region" description="Helical" evidence="8">
    <location>
        <begin position="74"/>
        <end position="93"/>
    </location>
</feature>
<evidence type="ECO:0000259" key="9">
    <source>
        <dbReference type="Pfam" id="PF01757"/>
    </source>
</evidence>
<keyword evidence="2" id="KW-1003">Cell membrane</keyword>
<evidence type="ECO:0000256" key="6">
    <source>
        <dbReference type="ARBA" id="ARBA00023136"/>
    </source>
</evidence>
<feature type="transmembrane region" description="Helical" evidence="8">
    <location>
        <begin position="308"/>
        <end position="326"/>
    </location>
</feature>
<organism evidence="11 12">
    <name type="scientific">Phyllobacterium pellucidum</name>
    <dbReference type="NCBI Taxonomy" id="2740464"/>
    <lineage>
        <taxon>Bacteria</taxon>
        <taxon>Pseudomonadati</taxon>
        <taxon>Pseudomonadota</taxon>
        <taxon>Alphaproteobacteria</taxon>
        <taxon>Hyphomicrobiales</taxon>
        <taxon>Phyllobacteriaceae</taxon>
        <taxon>Phyllobacterium</taxon>
    </lineage>
</organism>
<evidence type="ECO:0000256" key="5">
    <source>
        <dbReference type="ARBA" id="ARBA00022989"/>
    </source>
</evidence>
<accession>A0A849VPB8</accession>
<dbReference type="EMBL" id="JABUMX010000002">
    <property type="protein sequence ID" value="NTS31286.1"/>
    <property type="molecule type" value="Genomic_DNA"/>
</dbReference>
<dbReference type="Proteomes" id="UP000550508">
    <property type="component" value="Unassembled WGS sequence"/>
</dbReference>
<dbReference type="Pfam" id="PF01757">
    <property type="entry name" value="Acyl_transf_3"/>
    <property type="match status" value="1"/>
</dbReference>
<dbReference type="GO" id="GO:0009103">
    <property type="term" value="P:lipopolysaccharide biosynthetic process"/>
    <property type="evidence" value="ECO:0007669"/>
    <property type="project" value="TreeGrafter"/>
</dbReference>
<dbReference type="PANTHER" id="PTHR23028:SF53">
    <property type="entry name" value="ACYL_TRANSF_3 DOMAIN-CONTAINING PROTEIN"/>
    <property type="match status" value="1"/>
</dbReference>
<feature type="transmembrane region" description="Helical" evidence="8">
    <location>
        <begin position="270"/>
        <end position="288"/>
    </location>
</feature>
<evidence type="ECO:0000256" key="1">
    <source>
        <dbReference type="ARBA" id="ARBA00004651"/>
    </source>
</evidence>
<name>A0A849VPB8_9HYPH</name>
<dbReference type="GO" id="GO:0016788">
    <property type="term" value="F:hydrolase activity, acting on ester bonds"/>
    <property type="evidence" value="ECO:0007669"/>
    <property type="project" value="UniProtKB-ARBA"/>
</dbReference>
<keyword evidence="6 8" id="KW-0472">Membrane</keyword>
<keyword evidence="3 11" id="KW-0808">Transferase</keyword>
<evidence type="ECO:0000259" key="10">
    <source>
        <dbReference type="Pfam" id="PF19040"/>
    </source>
</evidence>
<evidence type="ECO:0000256" key="8">
    <source>
        <dbReference type="SAM" id="Phobius"/>
    </source>
</evidence>
<keyword evidence="12" id="KW-1185">Reference proteome</keyword>